<keyword evidence="5" id="KW-0677">Repeat</keyword>
<dbReference type="PANTHER" id="PTHR28618:SF1">
    <property type="entry name" value="CENTROSOMAL PROTEIN POC5"/>
    <property type="match status" value="1"/>
</dbReference>
<evidence type="ECO:0000256" key="8">
    <source>
        <dbReference type="ARBA" id="ARBA00023306"/>
    </source>
</evidence>
<dbReference type="InterPro" id="IPR033351">
    <property type="entry name" value="POC5"/>
</dbReference>
<evidence type="ECO:0000256" key="11">
    <source>
        <dbReference type="SAM" id="Coils"/>
    </source>
</evidence>
<dbReference type="OrthoDB" id="10064898at2759"/>
<organism evidence="13 14">
    <name type="scientific">Opisthorchis felineus</name>
    <dbReference type="NCBI Taxonomy" id="147828"/>
    <lineage>
        <taxon>Eukaryota</taxon>
        <taxon>Metazoa</taxon>
        <taxon>Spiralia</taxon>
        <taxon>Lophotrochozoa</taxon>
        <taxon>Platyhelminthes</taxon>
        <taxon>Trematoda</taxon>
        <taxon>Digenea</taxon>
        <taxon>Opisthorchiida</taxon>
        <taxon>Opisthorchiata</taxon>
        <taxon>Opisthorchiidae</taxon>
        <taxon>Opisthorchis</taxon>
    </lineage>
</organism>
<evidence type="ECO:0000256" key="2">
    <source>
        <dbReference type="ARBA" id="ARBA00010411"/>
    </source>
</evidence>
<sequence length="648" mass="72892">MSVSQNKLFQSLIDHADGLGIVTPQFSCDELDISETASKERHLFEGNSTVGYPENSQKKVPHPSIKEILTEDGGPPNTVADSTSCHGDIEYNDINPENVPFHLSDTPASHEDSYTDYRQIGLNRVDELFSKDTFCSLENTFEVILGELRLRLNEKYKSFRDEIQAATKTIVYQEMKSVLLTAQQLRDQVLSLRDLVKNQERMIARKDHVIDDLMTDLKRANQIAENNLEFCRAKQEEFSRQLTDRFRRQRQMRRVFNSWKLILQGTWKSRYIQQLKNEAREEFQRLTDEYQRNKRQLENELKSTRAELESTRATQAEENATLKMALMRGVCALNMETLTLFNKDARIHTGDSPVGARLPGSAPPCTNWNGTRTYDATNAQRNYVATLSQLAGLGNKNDHSLDLSPSRSGGFGAFGEQPQFLENPSETEAWPRQMPSISEPKVSNESPKHPSDSPIHHQSKYINDWVGQSRQIPPSCTDKPIQSAIQESQQNVRPELSSSLSSDSNSHCVMELPVACTLNMNSVSSKTGAKSLTEPFQTHSRTTPTGKATEHARRELNNRMHSGPSSSPFTNLMAKPPITQRAHTVQLGASYGPSACSSTVMASVHVQRHHPISQATLSSRAYESRRSADAFGTATSSYRPVATSYHHY</sequence>
<feature type="compositionally biased region" description="Basic and acidic residues" evidence="12">
    <location>
        <begin position="446"/>
        <end position="455"/>
    </location>
</feature>
<evidence type="ECO:0000313" key="14">
    <source>
        <dbReference type="Proteomes" id="UP000308267"/>
    </source>
</evidence>
<dbReference type="AlphaFoldDB" id="A0A4S2LHC8"/>
<keyword evidence="7" id="KW-0206">Cytoskeleton</keyword>
<name>A0A4S2LHC8_OPIFE</name>
<evidence type="ECO:0000256" key="3">
    <source>
        <dbReference type="ARBA" id="ARBA00014910"/>
    </source>
</evidence>
<feature type="region of interest" description="Disordered" evidence="12">
    <location>
        <begin position="436"/>
        <end position="457"/>
    </location>
</feature>
<comment type="similarity">
    <text evidence="2">Belongs to the POC5 family.</text>
</comment>
<evidence type="ECO:0000256" key="4">
    <source>
        <dbReference type="ARBA" id="ARBA00022490"/>
    </source>
</evidence>
<dbReference type="Proteomes" id="UP000308267">
    <property type="component" value="Unassembled WGS sequence"/>
</dbReference>
<feature type="coiled-coil region" evidence="11">
    <location>
        <begin position="272"/>
        <end position="314"/>
    </location>
</feature>
<evidence type="ECO:0000256" key="9">
    <source>
        <dbReference type="ARBA" id="ARBA00031694"/>
    </source>
</evidence>
<evidence type="ECO:0000256" key="5">
    <source>
        <dbReference type="ARBA" id="ARBA00022737"/>
    </source>
</evidence>
<evidence type="ECO:0000256" key="6">
    <source>
        <dbReference type="ARBA" id="ARBA00023054"/>
    </source>
</evidence>
<feature type="region of interest" description="Disordered" evidence="12">
    <location>
        <begin position="398"/>
        <end position="419"/>
    </location>
</feature>
<protein>
    <recommendedName>
        <fullName evidence="3">Centrosomal protein POC5</fullName>
    </recommendedName>
    <alternativeName>
        <fullName evidence="9">Protein of centriole 5</fullName>
    </alternativeName>
</protein>
<feature type="coiled-coil region" evidence="11">
    <location>
        <begin position="149"/>
        <end position="241"/>
    </location>
</feature>
<evidence type="ECO:0000256" key="7">
    <source>
        <dbReference type="ARBA" id="ARBA00023212"/>
    </source>
</evidence>
<dbReference type="PANTHER" id="PTHR28618">
    <property type="entry name" value="CENTROSOMAL PROTEIN POC5"/>
    <property type="match status" value="1"/>
</dbReference>
<reference evidence="13 14" key="1">
    <citation type="journal article" date="2019" name="BMC Genomics">
        <title>New insights from Opisthorchis felineus genome: update on genomics of the epidemiologically important liver flukes.</title>
        <authorList>
            <person name="Ershov N.I."/>
            <person name="Mordvinov V.A."/>
            <person name="Prokhortchouk E.B."/>
            <person name="Pakharukova M.Y."/>
            <person name="Gunbin K.V."/>
            <person name="Ustyantsev K."/>
            <person name="Genaev M.A."/>
            <person name="Blinov A.G."/>
            <person name="Mazur A."/>
            <person name="Boulygina E."/>
            <person name="Tsygankova S."/>
            <person name="Khrameeva E."/>
            <person name="Chekanov N."/>
            <person name="Fan G."/>
            <person name="Xiao A."/>
            <person name="Zhang H."/>
            <person name="Xu X."/>
            <person name="Yang H."/>
            <person name="Solovyev V."/>
            <person name="Lee S.M."/>
            <person name="Liu X."/>
            <person name="Afonnikov D.A."/>
            <person name="Skryabin K.G."/>
        </authorList>
    </citation>
    <scope>NUCLEOTIDE SEQUENCE [LARGE SCALE GENOMIC DNA]</scope>
    <source>
        <strain evidence="13">AK-0245</strain>
        <tissue evidence="13">Whole organism</tissue>
    </source>
</reference>
<proteinExistence type="inferred from homology"/>
<evidence type="ECO:0000256" key="10">
    <source>
        <dbReference type="ARBA" id="ARBA00049959"/>
    </source>
</evidence>
<keyword evidence="4" id="KW-0963">Cytoplasm</keyword>
<evidence type="ECO:0000256" key="12">
    <source>
        <dbReference type="SAM" id="MobiDB-lite"/>
    </source>
</evidence>
<feature type="compositionally biased region" description="Polar residues" evidence="12">
    <location>
        <begin position="528"/>
        <end position="546"/>
    </location>
</feature>
<evidence type="ECO:0000256" key="1">
    <source>
        <dbReference type="ARBA" id="ARBA00004114"/>
    </source>
</evidence>
<comment type="function">
    <text evidence="10">Essential for the assembly of the distal half of centrioles, required for centriole elongation. Acts as a negative regulator of centriole elongation.</text>
</comment>
<feature type="region of interest" description="Disordered" evidence="12">
    <location>
        <begin position="528"/>
        <end position="549"/>
    </location>
</feature>
<keyword evidence="8" id="KW-0131">Cell cycle</keyword>
<comment type="caution">
    <text evidence="13">The sequence shown here is derived from an EMBL/GenBank/DDBJ whole genome shotgun (WGS) entry which is preliminary data.</text>
</comment>
<keyword evidence="14" id="KW-1185">Reference proteome</keyword>
<gene>
    <name evidence="13" type="ORF">CRM22_007146</name>
</gene>
<accession>A0A4S2LHC8</accession>
<dbReference type="STRING" id="147828.A0A4S2LHC8"/>
<dbReference type="EMBL" id="SJOL01007337">
    <property type="protein sequence ID" value="TGZ62992.1"/>
    <property type="molecule type" value="Genomic_DNA"/>
</dbReference>
<comment type="subcellular location">
    <subcellularLocation>
        <location evidence="1">Cytoplasm</location>
        <location evidence="1">Cytoskeleton</location>
        <location evidence="1">Microtubule organizing center</location>
        <location evidence="1">Centrosome</location>
        <location evidence="1">Centriole</location>
    </subcellularLocation>
</comment>
<keyword evidence="6 11" id="KW-0175">Coiled coil</keyword>
<evidence type="ECO:0000313" key="13">
    <source>
        <dbReference type="EMBL" id="TGZ62992.1"/>
    </source>
</evidence>
<dbReference type="GO" id="GO:0005814">
    <property type="term" value="C:centriole"/>
    <property type="evidence" value="ECO:0007669"/>
    <property type="project" value="UniProtKB-SubCell"/>
</dbReference>